<sequence length="465" mass="51079">MTDALDPSAPRPRLEEQLARGRALRRTLKRRGHAALSLPDRDVIGLLEEQNATRMPEMVPIRVGRMMQSPFAFYRGTAAQMAHDLRDAPRTDVRVVACGDAHLANFGLYASPERRLMFDLNDFDEVDVAPWEWDVKRLGASIVLAGRDIGASEKACAEAVSEAVRAYRVGLEKLFAMTALERFYYRVEADRVEESTRGSAARRLMRAAERKARKRTSTRVLRSITTEGSGGDLRIVDDPPILRHLGLITPESTLRLLKVYRDTAAPDVVTLLEQFTVVDGAFRAVGVGSVGLRAHIALLVGPSGEPLFLQAKEARPSVLVSQGGMPLGRPGREPQPPVGPGREGWRVVTGQRIMQAVSDRFLGWFAHEGRDYYIRRFRDMKGAIDLESLTAATLADYAAVCGALLARAHAQSPGAGIIRGYLADGTTFDESIAAWSRRYADVAERDHTALVAAVRSGRLDAEEGV</sequence>
<dbReference type="EMBL" id="JAUHPW010000001">
    <property type="protein sequence ID" value="MDN4474537.1"/>
    <property type="molecule type" value="Genomic_DNA"/>
</dbReference>
<evidence type="ECO:0000313" key="2">
    <source>
        <dbReference type="EMBL" id="MDN4474537.1"/>
    </source>
</evidence>
<dbReference type="Pfam" id="PF10009">
    <property type="entry name" value="DUF2252"/>
    <property type="match status" value="1"/>
</dbReference>
<dbReference type="PANTHER" id="PTHR39441">
    <property type="entry name" value="DUF2252 DOMAIN-CONTAINING PROTEIN"/>
    <property type="match status" value="1"/>
</dbReference>
<dbReference type="RefSeq" id="WP_301130943.1">
    <property type="nucleotide sequence ID" value="NZ_JAUHPW010000001.1"/>
</dbReference>
<protein>
    <submittedName>
        <fullName evidence="2">DUF2252 domain-containing protein</fullName>
    </submittedName>
</protein>
<name>A0ABT8G651_9MICO</name>
<proteinExistence type="predicted"/>
<feature type="region of interest" description="Disordered" evidence="1">
    <location>
        <begin position="322"/>
        <end position="342"/>
    </location>
</feature>
<dbReference type="PANTHER" id="PTHR39441:SF1">
    <property type="entry name" value="DUF2252 DOMAIN-CONTAINING PROTEIN"/>
    <property type="match status" value="1"/>
</dbReference>
<comment type="caution">
    <text evidence="2">The sequence shown here is derived from an EMBL/GenBank/DDBJ whole genome shotgun (WGS) entry which is preliminary data.</text>
</comment>
<reference evidence="2" key="1">
    <citation type="submission" date="2023-06" db="EMBL/GenBank/DDBJ databases">
        <title>Sysu t00192.</title>
        <authorList>
            <person name="Gao L."/>
            <person name="Fang B.-Z."/>
            <person name="Li W.-J."/>
        </authorList>
    </citation>
    <scope>NUCLEOTIDE SEQUENCE</scope>
    <source>
        <strain evidence="2">SYSU T00192</strain>
    </source>
</reference>
<gene>
    <name evidence="2" type="ORF">QQX09_01585</name>
</gene>
<dbReference type="InterPro" id="IPR018721">
    <property type="entry name" value="DUF2252"/>
</dbReference>
<evidence type="ECO:0000313" key="3">
    <source>
        <dbReference type="Proteomes" id="UP001172728"/>
    </source>
</evidence>
<organism evidence="2 3">
    <name type="scientific">Demequina litoralis</name>
    <dbReference type="NCBI Taxonomy" id="3051660"/>
    <lineage>
        <taxon>Bacteria</taxon>
        <taxon>Bacillati</taxon>
        <taxon>Actinomycetota</taxon>
        <taxon>Actinomycetes</taxon>
        <taxon>Micrococcales</taxon>
        <taxon>Demequinaceae</taxon>
        <taxon>Demequina</taxon>
    </lineage>
</organism>
<keyword evidence="3" id="KW-1185">Reference proteome</keyword>
<evidence type="ECO:0000256" key="1">
    <source>
        <dbReference type="SAM" id="MobiDB-lite"/>
    </source>
</evidence>
<accession>A0ABT8G651</accession>
<dbReference type="Proteomes" id="UP001172728">
    <property type="component" value="Unassembled WGS sequence"/>
</dbReference>